<sequence>MSVVGTGSFFGSPEEERDKLLQSLMDQKKKVSKPEGIPLITLNDGHSIPQLGFGVFKVDPAEAERIVSEALEVGYRHIDTAAIYGNEEGVGRAIAKSGIPREELFITTKLWNDRHLDVEAAFEESLAKLGLEYVDLYLLHWPAPANDNYAAAWKAMEKLGDRARSIGVCNFLPEHLEKLLAAADVVPTINQIELHPALQQREAVEASQAAGIAIESWGPLGQGKYDLSAEAPIAAAAEHHGKTPAQVVIRWHLQNGTIVFPKTVTASRMAENLDVFDFLLSNEEMDAITALERNARGGAHPNDLN</sequence>
<dbReference type="eggNOG" id="COG0656">
    <property type="taxonomic scope" value="Bacteria"/>
</dbReference>
<evidence type="ECO:0000256" key="2">
    <source>
        <dbReference type="ARBA" id="ARBA00022857"/>
    </source>
</evidence>
<organism evidence="8 9">
    <name type="scientific">Corynebacterium callunae DSM 20147</name>
    <dbReference type="NCBI Taxonomy" id="1121353"/>
    <lineage>
        <taxon>Bacteria</taxon>
        <taxon>Bacillati</taxon>
        <taxon>Actinomycetota</taxon>
        <taxon>Actinomycetes</taxon>
        <taxon>Mycobacteriales</taxon>
        <taxon>Corynebacteriaceae</taxon>
        <taxon>Corynebacterium</taxon>
    </lineage>
</organism>
<keyword evidence="3" id="KW-0560">Oxidoreductase</keyword>
<dbReference type="PIRSF" id="PIRSF000097">
    <property type="entry name" value="AKR"/>
    <property type="match status" value="1"/>
</dbReference>
<accession>M1UML0</accession>
<dbReference type="Pfam" id="PF00248">
    <property type="entry name" value="Aldo_ket_red"/>
    <property type="match status" value="1"/>
</dbReference>
<name>M1UML0_9CORY</name>
<feature type="domain" description="NADP-dependent oxidoreductase" evidence="7">
    <location>
        <begin position="57"/>
        <end position="292"/>
    </location>
</feature>
<dbReference type="PATRIC" id="fig|1121353.3.peg.2028"/>
<evidence type="ECO:0000256" key="4">
    <source>
        <dbReference type="PIRSR" id="PIRSR000097-1"/>
    </source>
</evidence>
<dbReference type="PANTHER" id="PTHR43827">
    <property type="entry name" value="2,5-DIKETO-D-GLUCONIC ACID REDUCTASE"/>
    <property type="match status" value="1"/>
</dbReference>
<evidence type="ECO:0000256" key="1">
    <source>
        <dbReference type="ARBA" id="ARBA00007905"/>
    </source>
</evidence>
<evidence type="ECO:0000313" key="8">
    <source>
        <dbReference type="EMBL" id="AGG67424.1"/>
    </source>
</evidence>
<dbReference type="InterPro" id="IPR036812">
    <property type="entry name" value="NAD(P)_OxRdtase_dom_sf"/>
</dbReference>
<evidence type="ECO:0000256" key="3">
    <source>
        <dbReference type="ARBA" id="ARBA00023002"/>
    </source>
</evidence>
<dbReference type="InterPro" id="IPR018170">
    <property type="entry name" value="Aldo/ket_reductase_CS"/>
</dbReference>
<feature type="binding site" evidence="5">
    <location>
        <position position="140"/>
    </location>
    <ligand>
        <name>substrate</name>
    </ligand>
</feature>
<feature type="active site" description="Proton donor" evidence="4">
    <location>
        <position position="84"/>
    </location>
</feature>
<dbReference type="Gene3D" id="3.20.20.100">
    <property type="entry name" value="NADP-dependent oxidoreductase domain"/>
    <property type="match status" value="1"/>
</dbReference>
<gene>
    <name evidence="8" type="ORF">H924_09940</name>
</gene>
<dbReference type="EMBL" id="CP004354">
    <property type="protein sequence ID" value="AGG67424.1"/>
    <property type="molecule type" value="Genomic_DNA"/>
</dbReference>
<dbReference type="PRINTS" id="PR00069">
    <property type="entry name" value="ALDKETRDTASE"/>
</dbReference>
<keyword evidence="2" id="KW-0521">NADP</keyword>
<dbReference type="HOGENOM" id="CLU_023205_0_3_11"/>
<dbReference type="InterPro" id="IPR023210">
    <property type="entry name" value="NADP_OxRdtase_dom"/>
</dbReference>
<evidence type="ECO:0000256" key="5">
    <source>
        <dbReference type="PIRSR" id="PIRSR000097-2"/>
    </source>
</evidence>
<dbReference type="Proteomes" id="UP000011760">
    <property type="component" value="Chromosome"/>
</dbReference>
<evidence type="ECO:0000259" key="7">
    <source>
        <dbReference type="Pfam" id="PF00248"/>
    </source>
</evidence>
<dbReference type="AlphaFoldDB" id="M1UML0"/>
<dbReference type="PANTHER" id="PTHR43827:SF3">
    <property type="entry name" value="NADP-DEPENDENT OXIDOREDUCTASE DOMAIN-CONTAINING PROTEIN"/>
    <property type="match status" value="1"/>
</dbReference>
<reference evidence="8 9" key="1">
    <citation type="submission" date="2013-02" db="EMBL/GenBank/DDBJ databases">
        <title>The complete genome sequence of Corynebacterium callunae DSM 20147.</title>
        <authorList>
            <person name="Ruckert C."/>
            <person name="Albersmeier A."/>
            <person name="Kalinowski J."/>
        </authorList>
    </citation>
    <scope>NUCLEOTIDE SEQUENCE [LARGE SCALE GENOMIC DNA]</scope>
    <source>
        <strain evidence="8 9">DSM 20147</strain>
    </source>
</reference>
<evidence type="ECO:0000313" key="9">
    <source>
        <dbReference type="Proteomes" id="UP000011760"/>
    </source>
</evidence>
<dbReference type="KEGG" id="ccn:H924_09940"/>
<dbReference type="FunFam" id="3.20.20.100:FF:000015">
    <property type="entry name" value="Oxidoreductase, aldo/keto reductase family"/>
    <property type="match status" value="1"/>
</dbReference>
<dbReference type="RefSeq" id="WP_015651855.1">
    <property type="nucleotide sequence ID" value="NC_020506.1"/>
</dbReference>
<proteinExistence type="inferred from homology"/>
<dbReference type="OrthoDB" id="9804790at2"/>
<dbReference type="GO" id="GO:0016616">
    <property type="term" value="F:oxidoreductase activity, acting on the CH-OH group of donors, NAD or NADP as acceptor"/>
    <property type="evidence" value="ECO:0007669"/>
    <property type="project" value="UniProtKB-ARBA"/>
</dbReference>
<evidence type="ECO:0000256" key="6">
    <source>
        <dbReference type="PIRSR" id="PIRSR000097-3"/>
    </source>
</evidence>
<dbReference type="SUPFAM" id="SSF51430">
    <property type="entry name" value="NAD(P)-linked oxidoreductase"/>
    <property type="match status" value="1"/>
</dbReference>
<feature type="site" description="Lowers pKa of active site Tyr" evidence="6">
    <location>
        <position position="109"/>
    </location>
</feature>
<protein>
    <submittedName>
        <fullName evidence="8">2,5-diketo-D-gluconic acid reductase</fullName>
    </submittedName>
</protein>
<comment type="similarity">
    <text evidence="1">Belongs to the aldo/keto reductase family.</text>
</comment>
<keyword evidence="9" id="KW-1185">Reference proteome</keyword>
<dbReference type="PROSITE" id="PS00798">
    <property type="entry name" value="ALDOKETO_REDUCTASE_1"/>
    <property type="match status" value="1"/>
</dbReference>
<dbReference type="InterPro" id="IPR020471">
    <property type="entry name" value="AKR"/>
</dbReference>